<evidence type="ECO:0000313" key="3">
    <source>
        <dbReference type="Proteomes" id="UP000282759"/>
    </source>
</evidence>
<dbReference type="EMBL" id="SACK01000002">
    <property type="protein sequence ID" value="RVU02024.1"/>
    <property type="molecule type" value="Genomic_DNA"/>
</dbReference>
<keyword evidence="3" id="KW-1185">Reference proteome</keyword>
<keyword evidence="1" id="KW-1133">Transmembrane helix</keyword>
<accession>A0A3S2WZS6</accession>
<sequence length="125" mass="14666">MIKLTKDDTYILATLFPTMVILVHICTFLIVIFSGEVFFWLVYLSFAFIHFHVAGVLRYYHLQELFLDPVSNDLVFRDLGRKKTFVNKNDIQRVKTYFGITDITFNNENGERKAFCRLISKNSLS</sequence>
<gene>
    <name evidence="2" type="ORF">EOD41_08725</name>
</gene>
<evidence type="ECO:0000256" key="1">
    <source>
        <dbReference type="SAM" id="Phobius"/>
    </source>
</evidence>
<comment type="caution">
    <text evidence="2">The sequence shown here is derived from an EMBL/GenBank/DDBJ whole genome shotgun (WGS) entry which is preliminary data.</text>
</comment>
<dbReference type="Proteomes" id="UP000282759">
    <property type="component" value="Unassembled WGS sequence"/>
</dbReference>
<dbReference type="RefSeq" id="WP_127704388.1">
    <property type="nucleotide sequence ID" value="NZ_SACK01000002.1"/>
</dbReference>
<keyword evidence="1" id="KW-0812">Transmembrane</keyword>
<reference evidence="2 3" key="1">
    <citation type="submission" date="2019-01" db="EMBL/GenBank/DDBJ databases">
        <authorList>
            <person name="Chen W.-M."/>
        </authorList>
    </citation>
    <scope>NUCLEOTIDE SEQUENCE [LARGE SCALE GENOMIC DNA]</scope>
    <source>
        <strain evidence="2 3">YBJ-36</strain>
    </source>
</reference>
<proteinExistence type="predicted"/>
<organism evidence="2 3">
    <name type="scientific">Mucilaginibacter limnophilus</name>
    <dbReference type="NCBI Taxonomy" id="1932778"/>
    <lineage>
        <taxon>Bacteria</taxon>
        <taxon>Pseudomonadati</taxon>
        <taxon>Bacteroidota</taxon>
        <taxon>Sphingobacteriia</taxon>
        <taxon>Sphingobacteriales</taxon>
        <taxon>Sphingobacteriaceae</taxon>
        <taxon>Mucilaginibacter</taxon>
    </lineage>
</organism>
<name>A0A3S2WZS6_9SPHI</name>
<dbReference type="AlphaFoldDB" id="A0A3S2WZS6"/>
<feature type="transmembrane region" description="Helical" evidence="1">
    <location>
        <begin position="12"/>
        <end position="32"/>
    </location>
</feature>
<evidence type="ECO:0000313" key="2">
    <source>
        <dbReference type="EMBL" id="RVU02024.1"/>
    </source>
</evidence>
<keyword evidence="1" id="KW-0472">Membrane</keyword>
<feature type="transmembrane region" description="Helical" evidence="1">
    <location>
        <begin position="38"/>
        <end position="57"/>
    </location>
</feature>
<protein>
    <submittedName>
        <fullName evidence="2">Uncharacterized protein</fullName>
    </submittedName>
</protein>